<dbReference type="InterPro" id="IPR033896">
    <property type="entry name" value="MEF2-like_N"/>
</dbReference>
<dbReference type="EMBL" id="BSYR01000009">
    <property type="protein sequence ID" value="GMI70600.1"/>
    <property type="molecule type" value="Genomic_DNA"/>
</dbReference>
<dbReference type="Pfam" id="PF00319">
    <property type="entry name" value="SRF-TF"/>
    <property type="match status" value="1"/>
</dbReference>
<feature type="domain" description="MADS-box" evidence="7">
    <location>
        <begin position="6"/>
        <end position="66"/>
    </location>
</feature>
<name>A0A9W7H764_HIBTR</name>
<keyword evidence="5" id="KW-0539">Nucleus</keyword>
<proteinExistence type="predicted"/>
<dbReference type="PRINTS" id="PR00404">
    <property type="entry name" value="MADSDOMAIN"/>
</dbReference>
<dbReference type="SMART" id="SM00432">
    <property type="entry name" value="MADS"/>
    <property type="match status" value="1"/>
</dbReference>
<keyword evidence="4" id="KW-0804">Transcription</keyword>
<keyword evidence="3" id="KW-0238">DNA-binding</keyword>
<gene>
    <name evidence="8" type="ORF">HRI_000729300</name>
</gene>
<dbReference type="GO" id="GO:0005634">
    <property type="term" value="C:nucleus"/>
    <property type="evidence" value="ECO:0007669"/>
    <property type="project" value="UniProtKB-SubCell"/>
</dbReference>
<sequence>MAKKNLGRQKIEMVKMTNESNLNVTFSKRRAGLFKKASELSTLCGVELAIVVFSPAKRVYSFGHPSVDTVIDRYLGCNAPETSITSQMVVANRESNIHQLNMELTQIESQLEAKKKLGEELNQIKKANQQQCRWQSPIEELDLSQLQQLKSALEVLKKKVQVQMLALLNANPHQFYEGSSSGANNNNMTFDASMMDEGYIVPDMTIPPTGYNLNPTDGYIVNPAEGYSLNPTEGYIVNPAEGYNLNPAQEYIVNPGEGFSVNPSEGYNINPSQGYNANPLGNDVLDPLNFGTQGFGDGAF</sequence>
<accession>A0A9W7H764</accession>
<evidence type="ECO:0000313" key="8">
    <source>
        <dbReference type="EMBL" id="GMI70600.1"/>
    </source>
</evidence>
<dbReference type="InterPro" id="IPR002100">
    <property type="entry name" value="TF_MADSbox"/>
</dbReference>
<evidence type="ECO:0000256" key="2">
    <source>
        <dbReference type="ARBA" id="ARBA00023015"/>
    </source>
</evidence>
<dbReference type="FunFam" id="3.40.1810.10:FF:000006">
    <property type="entry name" value="Agamous-like MADS-box protein AGL62"/>
    <property type="match status" value="1"/>
</dbReference>
<dbReference type="PANTHER" id="PTHR11945">
    <property type="entry name" value="MADS BOX PROTEIN"/>
    <property type="match status" value="1"/>
</dbReference>
<evidence type="ECO:0000256" key="4">
    <source>
        <dbReference type="ARBA" id="ARBA00023163"/>
    </source>
</evidence>
<dbReference type="Gene3D" id="3.40.1810.10">
    <property type="entry name" value="Transcription factor, MADS-box"/>
    <property type="match status" value="1"/>
</dbReference>
<reference evidence="8" key="1">
    <citation type="submission" date="2023-05" db="EMBL/GenBank/DDBJ databases">
        <title>Genome and transcriptome analyses reveal genes involved in the formation of fine ridges on petal epidermal cells in Hibiscus trionum.</title>
        <authorList>
            <person name="Koshimizu S."/>
            <person name="Masuda S."/>
            <person name="Ishii T."/>
            <person name="Shirasu K."/>
            <person name="Hoshino A."/>
            <person name="Arita M."/>
        </authorList>
    </citation>
    <scope>NUCLEOTIDE SEQUENCE</scope>
    <source>
        <strain evidence="8">Hamamatsu line</strain>
    </source>
</reference>
<dbReference type="Gene3D" id="6.10.140.920">
    <property type="match status" value="1"/>
</dbReference>
<dbReference type="Proteomes" id="UP001165190">
    <property type="component" value="Unassembled WGS sequence"/>
</dbReference>
<dbReference type="OrthoDB" id="1933443at2759"/>
<dbReference type="GO" id="GO:0045944">
    <property type="term" value="P:positive regulation of transcription by RNA polymerase II"/>
    <property type="evidence" value="ECO:0007669"/>
    <property type="project" value="InterPro"/>
</dbReference>
<evidence type="ECO:0000256" key="5">
    <source>
        <dbReference type="ARBA" id="ARBA00023242"/>
    </source>
</evidence>
<organism evidence="8 9">
    <name type="scientific">Hibiscus trionum</name>
    <name type="common">Flower of an hour</name>
    <dbReference type="NCBI Taxonomy" id="183268"/>
    <lineage>
        <taxon>Eukaryota</taxon>
        <taxon>Viridiplantae</taxon>
        <taxon>Streptophyta</taxon>
        <taxon>Embryophyta</taxon>
        <taxon>Tracheophyta</taxon>
        <taxon>Spermatophyta</taxon>
        <taxon>Magnoliopsida</taxon>
        <taxon>eudicotyledons</taxon>
        <taxon>Gunneridae</taxon>
        <taxon>Pentapetalae</taxon>
        <taxon>rosids</taxon>
        <taxon>malvids</taxon>
        <taxon>Malvales</taxon>
        <taxon>Malvaceae</taxon>
        <taxon>Malvoideae</taxon>
        <taxon>Hibiscus</taxon>
    </lineage>
</organism>
<dbReference type="AlphaFoldDB" id="A0A9W7H764"/>
<dbReference type="InterPro" id="IPR036879">
    <property type="entry name" value="TF_MADSbox_sf"/>
</dbReference>
<keyword evidence="6" id="KW-0175">Coiled coil</keyword>
<evidence type="ECO:0000313" key="9">
    <source>
        <dbReference type="Proteomes" id="UP001165190"/>
    </source>
</evidence>
<dbReference type="GO" id="GO:0000981">
    <property type="term" value="F:DNA-binding transcription factor activity, RNA polymerase II-specific"/>
    <property type="evidence" value="ECO:0007669"/>
    <property type="project" value="TreeGrafter"/>
</dbReference>
<evidence type="ECO:0000256" key="6">
    <source>
        <dbReference type="SAM" id="Coils"/>
    </source>
</evidence>
<dbReference type="GO" id="GO:0046983">
    <property type="term" value="F:protein dimerization activity"/>
    <property type="evidence" value="ECO:0007669"/>
    <property type="project" value="InterPro"/>
</dbReference>
<keyword evidence="9" id="KW-1185">Reference proteome</keyword>
<evidence type="ECO:0000256" key="3">
    <source>
        <dbReference type="ARBA" id="ARBA00023125"/>
    </source>
</evidence>
<protein>
    <recommendedName>
        <fullName evidence="7">MADS-box domain-containing protein</fullName>
    </recommendedName>
</protein>
<dbReference type="SUPFAM" id="SSF55455">
    <property type="entry name" value="SRF-like"/>
    <property type="match status" value="1"/>
</dbReference>
<feature type="coiled-coil region" evidence="6">
    <location>
        <begin position="90"/>
        <end position="130"/>
    </location>
</feature>
<evidence type="ECO:0000256" key="1">
    <source>
        <dbReference type="ARBA" id="ARBA00004123"/>
    </source>
</evidence>
<evidence type="ECO:0000259" key="7">
    <source>
        <dbReference type="PROSITE" id="PS50066"/>
    </source>
</evidence>
<comment type="subcellular location">
    <subcellularLocation>
        <location evidence="1">Nucleus</location>
    </subcellularLocation>
</comment>
<comment type="caution">
    <text evidence="8">The sequence shown here is derived from an EMBL/GenBank/DDBJ whole genome shotgun (WGS) entry which is preliminary data.</text>
</comment>
<dbReference type="CDD" id="cd00265">
    <property type="entry name" value="MADS_MEF2_like"/>
    <property type="match status" value="1"/>
</dbReference>
<dbReference type="GO" id="GO:0000978">
    <property type="term" value="F:RNA polymerase II cis-regulatory region sequence-specific DNA binding"/>
    <property type="evidence" value="ECO:0007669"/>
    <property type="project" value="TreeGrafter"/>
</dbReference>
<keyword evidence="2" id="KW-0805">Transcription regulation</keyword>
<dbReference type="PANTHER" id="PTHR11945:SF776">
    <property type="entry name" value="AGAMOUS-LIKE 50-RELATED"/>
    <property type="match status" value="1"/>
</dbReference>
<dbReference type="PROSITE" id="PS50066">
    <property type="entry name" value="MADS_BOX_2"/>
    <property type="match status" value="1"/>
</dbReference>